<evidence type="ECO:0000313" key="1">
    <source>
        <dbReference type="EMBL" id="QKG85479.1"/>
    </source>
</evidence>
<accession>A0A7D3XKC4</accession>
<proteinExistence type="predicted"/>
<protein>
    <submittedName>
        <fullName evidence="1">Gamma-glutamyl-gamma-aminobutyrate hydrolase family protein</fullName>
    </submittedName>
</protein>
<dbReference type="EMBL" id="CP048104">
    <property type="protein sequence ID" value="QKG85479.1"/>
    <property type="molecule type" value="Genomic_DNA"/>
</dbReference>
<sequence length="252" mass="27927">MKPVIGITANYSTDETIGLKSELGVRGQEWQILAHDYIHAVEQAGGTPVILPLTQSTDSLHRILSLLDGILFSGGSDIDPQHYGELPRYGLGSLDSHRDQHELMLVKKALDEMDIPVLGICRGFQLMNVARGGTLYQDLRLEKPDGMNHALKGAPKYHPVHTVSIREGSKLRGIFGQESIGVNSFNHQGIKKLGEGFEVTMSAPDGLTEGIEMVGERFVVAVQWHPEMMVEHDPMYQALFKRFVLECQKEGI</sequence>
<dbReference type="PANTHER" id="PTHR43235">
    <property type="entry name" value="GLUTAMINE AMIDOTRANSFERASE PB2B2.05-RELATED"/>
    <property type="match status" value="1"/>
</dbReference>
<dbReference type="GO" id="GO:0033969">
    <property type="term" value="F:gamma-glutamyl-gamma-aminobutyrate hydrolase activity"/>
    <property type="evidence" value="ECO:0007669"/>
    <property type="project" value="TreeGrafter"/>
</dbReference>
<dbReference type="SUPFAM" id="SSF52317">
    <property type="entry name" value="Class I glutamine amidotransferase-like"/>
    <property type="match status" value="1"/>
</dbReference>
<dbReference type="InterPro" id="IPR011697">
    <property type="entry name" value="Peptidase_C26"/>
</dbReference>
<organism evidence="1 2">
    <name type="scientific">Kroppenstedtia pulmonis</name>
    <dbReference type="NCBI Taxonomy" id="1380685"/>
    <lineage>
        <taxon>Bacteria</taxon>
        <taxon>Bacillati</taxon>
        <taxon>Bacillota</taxon>
        <taxon>Bacilli</taxon>
        <taxon>Bacillales</taxon>
        <taxon>Thermoactinomycetaceae</taxon>
        <taxon>Kroppenstedtia</taxon>
    </lineage>
</organism>
<dbReference type="Proteomes" id="UP000503088">
    <property type="component" value="Chromosome"/>
</dbReference>
<dbReference type="RefSeq" id="WP_173224161.1">
    <property type="nucleotide sequence ID" value="NZ_CP048104.1"/>
</dbReference>
<dbReference type="InterPro" id="IPR029062">
    <property type="entry name" value="Class_I_gatase-like"/>
</dbReference>
<keyword evidence="2" id="KW-1185">Reference proteome</keyword>
<name>A0A7D3XKC4_9BACL</name>
<dbReference type="KEGG" id="kpul:GXN76_14135"/>
<dbReference type="PANTHER" id="PTHR43235:SF1">
    <property type="entry name" value="GLUTAMINE AMIDOTRANSFERASE PB2B2.05-RELATED"/>
    <property type="match status" value="1"/>
</dbReference>
<dbReference type="InterPro" id="IPR044668">
    <property type="entry name" value="PuuD-like"/>
</dbReference>
<dbReference type="Gene3D" id="3.40.50.880">
    <property type="match status" value="1"/>
</dbReference>
<evidence type="ECO:0000313" key="2">
    <source>
        <dbReference type="Proteomes" id="UP000503088"/>
    </source>
</evidence>
<dbReference type="FunFam" id="3.40.50.880:FF:000030">
    <property type="entry name" value="Gamma-glutamyl-gamma-aminobutyrate hydrolase PuuD"/>
    <property type="match status" value="1"/>
</dbReference>
<keyword evidence="1" id="KW-0378">Hydrolase</keyword>
<dbReference type="Pfam" id="PF07722">
    <property type="entry name" value="Peptidase_C26"/>
    <property type="match status" value="1"/>
</dbReference>
<reference evidence="1 2" key="1">
    <citation type="submission" date="2020-01" db="EMBL/GenBank/DDBJ databases">
        <authorList>
            <person name="Gulvik C.A."/>
            <person name="Batra D.G."/>
        </authorList>
    </citation>
    <scope>NUCLEOTIDE SEQUENCE [LARGE SCALE GENOMIC DNA]</scope>
    <source>
        <strain evidence="1 2">W9323</strain>
    </source>
</reference>
<dbReference type="AlphaFoldDB" id="A0A7D3XKC4"/>
<gene>
    <name evidence="1" type="ORF">GXN76_14135</name>
</gene>
<dbReference type="GO" id="GO:0006598">
    <property type="term" value="P:polyamine catabolic process"/>
    <property type="evidence" value="ECO:0007669"/>
    <property type="project" value="TreeGrafter"/>
</dbReference>
<dbReference type="PROSITE" id="PS51273">
    <property type="entry name" value="GATASE_TYPE_1"/>
    <property type="match status" value="1"/>
</dbReference>
<dbReference type="CDD" id="cd01745">
    <property type="entry name" value="GATase1_2"/>
    <property type="match status" value="1"/>
</dbReference>
<dbReference type="GO" id="GO:0005829">
    <property type="term" value="C:cytosol"/>
    <property type="evidence" value="ECO:0007669"/>
    <property type="project" value="TreeGrafter"/>
</dbReference>